<sequence length="167" mass="19623">MNLGRFRTLRLSGFVNGVALLVWDCRRDNNSYFALWNPATREFKVVRPRRPRSDRKRHGDIIALGFDPKSNNFKVIRSINYEDVTGRLLCICKYELYSLNKDTWKSIENPLPRIEIASSADFCDHRMESILYNPTTNAVSRRFGLFFNGCYEYVESLFRLSKRHVDS</sequence>
<dbReference type="InterPro" id="IPR017451">
    <property type="entry name" value="F-box-assoc_interact_dom"/>
</dbReference>
<reference evidence="2" key="1">
    <citation type="journal article" date="2013" name="J. Plant Res.">
        <title>Effect of fungi and light on seed germination of three Opuntia species from semiarid lands of central Mexico.</title>
        <authorList>
            <person name="Delgado-Sanchez P."/>
            <person name="Jimenez-Bremont J.F."/>
            <person name="Guerrero-Gonzalez Mde L."/>
            <person name="Flores J."/>
        </authorList>
    </citation>
    <scope>NUCLEOTIDE SEQUENCE</scope>
    <source>
        <tissue evidence="2">Cladode</tissue>
    </source>
</reference>
<accession>A0A7C9CR67</accession>
<proteinExistence type="predicted"/>
<name>A0A7C9CR67_OPUST</name>
<organism evidence="2">
    <name type="scientific">Opuntia streptacantha</name>
    <name type="common">Prickly pear cactus</name>
    <name type="synonym">Opuntia cardona</name>
    <dbReference type="NCBI Taxonomy" id="393608"/>
    <lineage>
        <taxon>Eukaryota</taxon>
        <taxon>Viridiplantae</taxon>
        <taxon>Streptophyta</taxon>
        <taxon>Embryophyta</taxon>
        <taxon>Tracheophyta</taxon>
        <taxon>Spermatophyta</taxon>
        <taxon>Magnoliopsida</taxon>
        <taxon>eudicotyledons</taxon>
        <taxon>Gunneridae</taxon>
        <taxon>Pentapetalae</taxon>
        <taxon>Caryophyllales</taxon>
        <taxon>Cactineae</taxon>
        <taxon>Cactaceae</taxon>
        <taxon>Opuntioideae</taxon>
        <taxon>Opuntia</taxon>
    </lineage>
</organism>
<dbReference type="EMBL" id="GISG01031295">
    <property type="protein sequence ID" value="MBA4620648.1"/>
    <property type="molecule type" value="Transcribed_RNA"/>
</dbReference>
<evidence type="ECO:0000259" key="1">
    <source>
        <dbReference type="Pfam" id="PF07734"/>
    </source>
</evidence>
<dbReference type="Pfam" id="PF07734">
    <property type="entry name" value="FBA_1"/>
    <property type="match status" value="1"/>
</dbReference>
<evidence type="ECO:0000313" key="2">
    <source>
        <dbReference type="EMBL" id="MBA4620648.1"/>
    </source>
</evidence>
<protein>
    <recommendedName>
        <fullName evidence="1">F-box associated beta-propeller type 1 domain-containing protein</fullName>
    </recommendedName>
</protein>
<reference evidence="2" key="2">
    <citation type="submission" date="2020-07" db="EMBL/GenBank/DDBJ databases">
        <authorList>
            <person name="Vera ALvarez R."/>
            <person name="Arias-Moreno D.M."/>
            <person name="Jimenez-Jacinto V."/>
            <person name="Jimenez-Bremont J.F."/>
            <person name="Swaminathan K."/>
            <person name="Moose S.P."/>
            <person name="Guerrero-Gonzalez M.L."/>
            <person name="Marino-Ramirez L."/>
            <person name="Landsman D."/>
            <person name="Rodriguez-Kessler M."/>
            <person name="Delgado-Sanchez P."/>
        </authorList>
    </citation>
    <scope>NUCLEOTIDE SEQUENCE</scope>
    <source>
        <tissue evidence="2">Cladode</tissue>
    </source>
</reference>
<feature type="domain" description="F-box associated beta-propeller type 1" evidence="1">
    <location>
        <begin position="20"/>
        <end position="119"/>
    </location>
</feature>
<dbReference type="NCBIfam" id="TIGR01640">
    <property type="entry name" value="F_box_assoc_1"/>
    <property type="match status" value="1"/>
</dbReference>
<dbReference type="InterPro" id="IPR006527">
    <property type="entry name" value="F-box-assoc_dom_typ1"/>
</dbReference>
<dbReference type="AlphaFoldDB" id="A0A7C9CR67"/>